<organism evidence="8 9">
    <name type="scientific">Acanthochromis polyacanthus</name>
    <name type="common">spiny chromis</name>
    <dbReference type="NCBI Taxonomy" id="80966"/>
    <lineage>
        <taxon>Eukaryota</taxon>
        <taxon>Metazoa</taxon>
        <taxon>Chordata</taxon>
        <taxon>Craniata</taxon>
        <taxon>Vertebrata</taxon>
        <taxon>Euteleostomi</taxon>
        <taxon>Actinopterygii</taxon>
        <taxon>Neopterygii</taxon>
        <taxon>Teleostei</taxon>
        <taxon>Neoteleostei</taxon>
        <taxon>Acanthomorphata</taxon>
        <taxon>Ovalentaria</taxon>
        <taxon>Pomacentridae</taxon>
        <taxon>Acanthochromis</taxon>
    </lineage>
</organism>
<evidence type="ECO:0000256" key="6">
    <source>
        <dbReference type="SAM" id="SignalP"/>
    </source>
</evidence>
<dbReference type="Proteomes" id="UP000257200">
    <property type="component" value="Unplaced"/>
</dbReference>
<dbReference type="SUPFAM" id="SSF49842">
    <property type="entry name" value="TNF-like"/>
    <property type="match status" value="1"/>
</dbReference>
<dbReference type="InterPro" id="IPR008983">
    <property type="entry name" value="Tumour_necrosis_fac-like_dom"/>
</dbReference>
<feature type="compositionally biased region" description="Low complexity" evidence="5">
    <location>
        <begin position="127"/>
        <end position="143"/>
    </location>
</feature>
<sequence length="372" mass="39585">KLHFVFILVIRVAHISTFIIRTLSPGRRGMTGSRGPPGFMGRPGPKGNWHPKGDEGEKGGMGIQGPPGVKGDRGFKGERCSRYQVLWPVKRQGIMGPSGEPGLPGPVGGRGLKGAKGMEGDKGMKGDMGNMGPPGTPGPMGLKGDMGPKGDCNCTDGADGQKGDKGDKGTKGVQGGMGPVGQTGQKGQKGHMGDMGMMGPPGPCMPVIQSAFSVALTSSFPPPDTPVIFSHVYYNYQGHYDVMTGIYTAPINGTYVFSYHLTIYDRILKVGIFHNYYPVVKTTGTSMLGTVSHTVILHLYRGDKVWLQVKDTRTNGMYAGNEARSTLSGYLLHPDRCDMALPRGPMPTVPDMGYDWRNNGTTTPSPTTTASH</sequence>
<feature type="signal peptide" evidence="6">
    <location>
        <begin position="1"/>
        <end position="17"/>
    </location>
</feature>
<dbReference type="PANTHER" id="PTHR15427:SF21">
    <property type="entry name" value="COMPLEMENT C1Q AND TUMOR NECROSIS FACTOR-RELATED PROTEIN 9A"/>
    <property type="match status" value="1"/>
</dbReference>
<dbReference type="Pfam" id="PF01391">
    <property type="entry name" value="Collagen"/>
    <property type="match status" value="3"/>
</dbReference>
<name>A0A3Q1ESZ3_9TELE</name>
<evidence type="ECO:0000256" key="3">
    <source>
        <dbReference type="ARBA" id="ARBA00022530"/>
    </source>
</evidence>
<dbReference type="Ensembl" id="ENSAPOT00000006156.1">
    <property type="protein sequence ID" value="ENSAPOP00000006732.1"/>
    <property type="gene ID" value="ENSAPOG00000008604.1"/>
</dbReference>
<comment type="subcellular location">
    <subcellularLocation>
        <location evidence="1">Secreted</location>
        <location evidence="1">Extracellular space</location>
        <location evidence="1">Extracellular matrix</location>
    </subcellularLocation>
</comment>
<feature type="compositionally biased region" description="Gly residues" evidence="5">
    <location>
        <begin position="172"/>
        <end position="181"/>
    </location>
</feature>
<feature type="region of interest" description="Disordered" evidence="5">
    <location>
        <begin position="352"/>
        <end position="372"/>
    </location>
</feature>
<accession>A0A3Q1ESZ3</accession>
<dbReference type="InParanoid" id="A0A3Q1ESZ3"/>
<dbReference type="PANTHER" id="PTHR15427">
    <property type="entry name" value="EMILIN ELASTIN MICROFIBRIL INTERFACE-LOCATED PROTEIN ELASTIN MICROFIBRIL INTERFACER"/>
    <property type="match status" value="1"/>
</dbReference>
<dbReference type="InterPro" id="IPR001073">
    <property type="entry name" value="C1q_dom"/>
</dbReference>
<dbReference type="PROSITE" id="PS50871">
    <property type="entry name" value="C1Q"/>
    <property type="match status" value="1"/>
</dbReference>
<feature type="compositionally biased region" description="Low complexity" evidence="5">
    <location>
        <begin position="33"/>
        <end position="47"/>
    </location>
</feature>
<dbReference type="InterPro" id="IPR050392">
    <property type="entry name" value="Collagen/C1q_domain"/>
</dbReference>
<evidence type="ECO:0000256" key="4">
    <source>
        <dbReference type="ARBA" id="ARBA00022729"/>
    </source>
</evidence>
<dbReference type="AlphaFoldDB" id="A0A3Q1ESZ3"/>
<reference evidence="8" key="2">
    <citation type="submission" date="2025-09" db="UniProtKB">
        <authorList>
            <consortium name="Ensembl"/>
        </authorList>
    </citation>
    <scope>IDENTIFICATION</scope>
</reference>
<feature type="chain" id="PRO_5018576191" description="C1q domain-containing protein" evidence="6">
    <location>
        <begin position="18"/>
        <end position="372"/>
    </location>
</feature>
<keyword evidence="3" id="KW-0272">Extracellular matrix</keyword>
<dbReference type="GO" id="GO:0005581">
    <property type="term" value="C:collagen trimer"/>
    <property type="evidence" value="ECO:0007669"/>
    <property type="project" value="UniProtKB-KW"/>
</dbReference>
<evidence type="ECO:0000259" key="7">
    <source>
        <dbReference type="PROSITE" id="PS50871"/>
    </source>
</evidence>
<feature type="compositionally biased region" description="Low complexity" evidence="5">
    <location>
        <begin position="361"/>
        <end position="372"/>
    </location>
</feature>
<dbReference type="STRING" id="80966.ENSAPOP00000006732"/>
<evidence type="ECO:0000313" key="8">
    <source>
        <dbReference type="Ensembl" id="ENSAPOP00000006732.1"/>
    </source>
</evidence>
<evidence type="ECO:0000256" key="5">
    <source>
        <dbReference type="SAM" id="MobiDB-lite"/>
    </source>
</evidence>
<dbReference type="Gene3D" id="2.60.120.40">
    <property type="match status" value="1"/>
</dbReference>
<proteinExistence type="predicted"/>
<dbReference type="GeneTree" id="ENSGT00940000155435"/>
<dbReference type="InterPro" id="IPR008160">
    <property type="entry name" value="Collagen"/>
</dbReference>
<feature type="domain" description="C1q" evidence="7">
    <location>
        <begin position="205"/>
        <end position="338"/>
    </location>
</feature>
<reference evidence="8" key="1">
    <citation type="submission" date="2025-08" db="UniProtKB">
        <authorList>
            <consortium name="Ensembl"/>
        </authorList>
    </citation>
    <scope>IDENTIFICATION</scope>
</reference>
<evidence type="ECO:0000313" key="9">
    <source>
        <dbReference type="Proteomes" id="UP000257200"/>
    </source>
</evidence>
<feature type="region of interest" description="Disordered" evidence="5">
    <location>
        <begin position="29"/>
        <end position="76"/>
    </location>
</feature>
<evidence type="ECO:0000256" key="2">
    <source>
        <dbReference type="ARBA" id="ARBA00022525"/>
    </source>
</evidence>
<protein>
    <recommendedName>
        <fullName evidence="7">C1q domain-containing protein</fullName>
    </recommendedName>
</protein>
<keyword evidence="2" id="KW-0964">Secreted</keyword>
<feature type="region of interest" description="Disordered" evidence="5">
    <location>
        <begin position="123"/>
        <end position="191"/>
    </location>
</feature>
<keyword evidence="9" id="KW-1185">Reference proteome</keyword>
<dbReference type="Pfam" id="PF00386">
    <property type="entry name" value="C1q"/>
    <property type="match status" value="1"/>
</dbReference>
<feature type="compositionally biased region" description="Basic and acidic residues" evidence="5">
    <location>
        <begin position="159"/>
        <end position="170"/>
    </location>
</feature>
<dbReference type="SMART" id="SM00110">
    <property type="entry name" value="C1Q"/>
    <property type="match status" value="1"/>
</dbReference>
<dbReference type="PRINTS" id="PR00007">
    <property type="entry name" value="COMPLEMNTC1Q"/>
</dbReference>
<evidence type="ECO:0000256" key="1">
    <source>
        <dbReference type="ARBA" id="ARBA00004498"/>
    </source>
</evidence>
<keyword evidence="4 6" id="KW-0732">Signal</keyword>